<gene>
    <name evidence="2" type="primary">AlNc14C173G8059</name>
    <name evidence="2" type="ORF">ALNC14_090720</name>
</gene>
<feature type="compositionally biased region" description="Polar residues" evidence="1">
    <location>
        <begin position="55"/>
        <end position="67"/>
    </location>
</feature>
<reference evidence="2" key="2">
    <citation type="submission" date="2011-02" db="EMBL/GenBank/DDBJ databases">
        <authorList>
            <person name="MacLean D."/>
        </authorList>
    </citation>
    <scope>NUCLEOTIDE SEQUENCE</scope>
</reference>
<sequence>MPKAITNIKYMRGEAERAYYKMYNVETTRVKETGTQCGSTPVSFVESEVDEDEQQNSALRSQNTASTRIGYGR</sequence>
<evidence type="ECO:0000256" key="1">
    <source>
        <dbReference type="SAM" id="MobiDB-lite"/>
    </source>
</evidence>
<dbReference type="EMBL" id="FR824218">
    <property type="protein sequence ID" value="CCA22929.1"/>
    <property type="molecule type" value="Genomic_DNA"/>
</dbReference>
<reference evidence="2" key="1">
    <citation type="journal article" date="2011" name="PLoS Biol.">
        <title>Gene gain and loss during evolution of obligate parasitism in the white rust pathogen of Arabidopsis thaliana.</title>
        <authorList>
            <person name="Kemen E."/>
            <person name="Gardiner A."/>
            <person name="Schultz-Larsen T."/>
            <person name="Kemen A.C."/>
            <person name="Balmuth A.L."/>
            <person name="Robert-Seilaniantz A."/>
            <person name="Bailey K."/>
            <person name="Holub E."/>
            <person name="Studholme D.J."/>
            <person name="Maclean D."/>
            <person name="Jones J.D."/>
        </authorList>
    </citation>
    <scope>NUCLEOTIDE SEQUENCE</scope>
</reference>
<dbReference type="HOGENOM" id="CLU_2709987_0_0_1"/>
<organism evidence="2">
    <name type="scientific">Albugo laibachii Nc14</name>
    <dbReference type="NCBI Taxonomy" id="890382"/>
    <lineage>
        <taxon>Eukaryota</taxon>
        <taxon>Sar</taxon>
        <taxon>Stramenopiles</taxon>
        <taxon>Oomycota</taxon>
        <taxon>Peronosporomycetes</taxon>
        <taxon>Albuginales</taxon>
        <taxon>Albuginaceae</taxon>
        <taxon>Albugo</taxon>
    </lineage>
</organism>
<name>F0WNN8_9STRA</name>
<protein>
    <submittedName>
        <fullName evidence="2">AlNc14C173G8059 protein</fullName>
    </submittedName>
</protein>
<feature type="region of interest" description="Disordered" evidence="1">
    <location>
        <begin position="47"/>
        <end position="73"/>
    </location>
</feature>
<evidence type="ECO:0000313" key="2">
    <source>
        <dbReference type="EMBL" id="CCA22929.1"/>
    </source>
</evidence>
<proteinExistence type="predicted"/>
<accession>F0WNN8</accession>
<dbReference type="AlphaFoldDB" id="F0WNN8"/>